<feature type="compositionally biased region" description="Low complexity" evidence="4">
    <location>
        <begin position="372"/>
        <end position="390"/>
    </location>
</feature>
<accession>A0AAE1CAN7</accession>
<keyword evidence="1 3" id="KW-0479">Metal-binding</keyword>
<dbReference type="EMBL" id="JAULSO010000003">
    <property type="protein sequence ID" value="KAK3685756.1"/>
    <property type="molecule type" value="Genomic_DNA"/>
</dbReference>
<dbReference type="Gene3D" id="2.10.110.10">
    <property type="entry name" value="Cysteine Rich Protein"/>
    <property type="match status" value="2"/>
</dbReference>
<feature type="domain" description="LIM zinc-binding" evidence="5">
    <location>
        <begin position="590"/>
        <end position="653"/>
    </location>
</feature>
<sequence>MAAIPRESSFMPTVKCSTCGFQVEISLMGEHICTGAPASEPMPAVPAPSLLDRFNLFGAPSTDKQTRMPPQVDTSAANRSYLGQGQLTPVSFSSGSRSVSPKTPHARPSVGRTDDYFTPQIANDSPPPQQSRRPGGYGGFGTGANAGYEEPVSSAGSPKKQAPNLLERMNSIAPGPFDSDRRPSMTGRKLSGNDMVGDRPGTLSSNLSSSLNSNFGSTKTPIAPRKNGYGGFGPPQKAPQGLTIETFGLPSRSETFPRLNNNIEPPMRTPSAPGPRPDRRRGQSDASQDMEDRVPLSSEISRKPSTGPDTSRLPPPRTSMIRPRTAGRDGAAPGLPAINFAEEFGVGNPYHVSSESTSSSASGYSPTDRRPSQASQASSRTSPPRSLPSRSGRKASDTPGFDNLTSDSQSTASDISSKAPSAALQPPPKDPRFRPSPLLNRPPPPEQGYDPRIYSARPRRARSPLPSPAADTLPRDDSTAQNGGRPAPDAPFQGAPGTQDRGRPAGATPFRKNSANQDVERPTTNIPAQEGPANQDRGRKPSTALAAPLPTPLTASPERADDQSTTAPQMPVRRRSRSQVREPVVASTRGDCKACGSPITGKSISSADGRLTGRYHKACFVCSTCKEPFSSSTFYVIDDKPFCHRHYHELNRSLCGSCDNGIEGQYLEDESAKKHHVGCFRCGDCGMVLSNGYFEVNGKAYCEKDAWKRMQQPWPMNGGPRKGSTASNLGPRGVPGAPRGGGFGPPSGNRLGPPGVRPRMEKRMTRLGMM</sequence>
<comment type="caution">
    <text evidence="6">The sequence shown here is derived from an EMBL/GenBank/DDBJ whole genome shotgun (WGS) entry which is preliminary data.</text>
</comment>
<dbReference type="SUPFAM" id="SSF57716">
    <property type="entry name" value="Glucocorticoid receptor-like (DNA-binding domain)"/>
    <property type="match status" value="1"/>
</dbReference>
<reference evidence="6" key="2">
    <citation type="submission" date="2023-06" db="EMBL/GenBank/DDBJ databases">
        <authorList>
            <consortium name="Lawrence Berkeley National Laboratory"/>
            <person name="Haridas S."/>
            <person name="Hensen N."/>
            <person name="Bonometti L."/>
            <person name="Westerberg I."/>
            <person name="Brannstrom I.O."/>
            <person name="Guillou S."/>
            <person name="Cros-Aarteil S."/>
            <person name="Calhoun S."/>
            <person name="Kuo A."/>
            <person name="Mondo S."/>
            <person name="Pangilinan J."/>
            <person name="Riley R."/>
            <person name="Labutti K."/>
            <person name="Andreopoulos B."/>
            <person name="Lipzen A."/>
            <person name="Chen C."/>
            <person name="Yanf M."/>
            <person name="Daum C."/>
            <person name="Ng V."/>
            <person name="Clum A."/>
            <person name="Steindorff A."/>
            <person name="Ohm R."/>
            <person name="Martin F."/>
            <person name="Silar P."/>
            <person name="Natvig D."/>
            <person name="Lalanne C."/>
            <person name="Gautier V."/>
            <person name="Ament-Velasquez S.L."/>
            <person name="Kruys A."/>
            <person name="Hutchinson M.I."/>
            <person name="Powell A.J."/>
            <person name="Barry K."/>
            <person name="Miller A.N."/>
            <person name="Grigoriev I.V."/>
            <person name="Debuchy R."/>
            <person name="Gladieux P."/>
            <person name="Thoren M.H."/>
            <person name="Johannesson H."/>
        </authorList>
    </citation>
    <scope>NUCLEOTIDE SEQUENCE</scope>
    <source>
        <strain evidence="6">CBS 314.62</strain>
    </source>
</reference>
<evidence type="ECO:0000259" key="5">
    <source>
        <dbReference type="PROSITE" id="PS50023"/>
    </source>
</evidence>
<dbReference type="Pfam" id="PF00412">
    <property type="entry name" value="LIM"/>
    <property type="match status" value="2"/>
</dbReference>
<dbReference type="PROSITE" id="PS00478">
    <property type="entry name" value="LIM_DOMAIN_1"/>
    <property type="match status" value="1"/>
</dbReference>
<evidence type="ECO:0000256" key="2">
    <source>
        <dbReference type="ARBA" id="ARBA00022833"/>
    </source>
</evidence>
<keyword evidence="7" id="KW-1185">Reference proteome</keyword>
<feature type="region of interest" description="Disordered" evidence="4">
    <location>
        <begin position="714"/>
        <end position="770"/>
    </location>
</feature>
<evidence type="ECO:0000256" key="4">
    <source>
        <dbReference type="SAM" id="MobiDB-lite"/>
    </source>
</evidence>
<dbReference type="PANTHER" id="PTHR24216:SF65">
    <property type="entry name" value="PAXILLIN-LIKE PROTEIN 1"/>
    <property type="match status" value="1"/>
</dbReference>
<dbReference type="PANTHER" id="PTHR24216">
    <property type="entry name" value="PAXILLIN-RELATED"/>
    <property type="match status" value="1"/>
</dbReference>
<feature type="compositionally biased region" description="Low complexity" evidence="4">
    <location>
        <begin position="541"/>
        <end position="557"/>
    </location>
</feature>
<gene>
    <name evidence="6" type="ORF">B0T22DRAFT_228694</name>
</gene>
<keyword evidence="2 3" id="KW-0862">Zinc</keyword>
<dbReference type="PROSITE" id="PS50023">
    <property type="entry name" value="LIM_DOMAIN_2"/>
    <property type="match status" value="2"/>
</dbReference>
<reference evidence="6" key="1">
    <citation type="journal article" date="2023" name="Mol. Phylogenet. Evol.">
        <title>Genome-scale phylogeny and comparative genomics of the fungal order Sordariales.</title>
        <authorList>
            <person name="Hensen N."/>
            <person name="Bonometti L."/>
            <person name="Westerberg I."/>
            <person name="Brannstrom I.O."/>
            <person name="Guillou S."/>
            <person name="Cros-Aarteil S."/>
            <person name="Calhoun S."/>
            <person name="Haridas S."/>
            <person name="Kuo A."/>
            <person name="Mondo S."/>
            <person name="Pangilinan J."/>
            <person name="Riley R."/>
            <person name="LaButti K."/>
            <person name="Andreopoulos B."/>
            <person name="Lipzen A."/>
            <person name="Chen C."/>
            <person name="Yan M."/>
            <person name="Daum C."/>
            <person name="Ng V."/>
            <person name="Clum A."/>
            <person name="Steindorff A."/>
            <person name="Ohm R.A."/>
            <person name="Martin F."/>
            <person name="Silar P."/>
            <person name="Natvig D.O."/>
            <person name="Lalanne C."/>
            <person name="Gautier V."/>
            <person name="Ament-Velasquez S.L."/>
            <person name="Kruys A."/>
            <person name="Hutchinson M.I."/>
            <person name="Powell A.J."/>
            <person name="Barry K."/>
            <person name="Miller A.N."/>
            <person name="Grigoriev I.V."/>
            <person name="Debuchy R."/>
            <person name="Gladieux P."/>
            <person name="Hiltunen Thoren M."/>
            <person name="Johannesson H."/>
        </authorList>
    </citation>
    <scope>NUCLEOTIDE SEQUENCE</scope>
    <source>
        <strain evidence="6">CBS 314.62</strain>
    </source>
</reference>
<dbReference type="CDD" id="cd08368">
    <property type="entry name" value="LIM"/>
    <property type="match status" value="1"/>
</dbReference>
<evidence type="ECO:0000313" key="7">
    <source>
        <dbReference type="Proteomes" id="UP001270362"/>
    </source>
</evidence>
<proteinExistence type="predicted"/>
<evidence type="ECO:0000313" key="6">
    <source>
        <dbReference type="EMBL" id="KAK3685756.1"/>
    </source>
</evidence>
<feature type="compositionally biased region" description="Gly residues" evidence="4">
    <location>
        <begin position="135"/>
        <end position="144"/>
    </location>
</feature>
<dbReference type="CDD" id="cd09397">
    <property type="entry name" value="LIM1_UF1"/>
    <property type="match status" value="1"/>
</dbReference>
<feature type="compositionally biased region" description="Low complexity" evidence="4">
    <location>
        <begin position="405"/>
        <end position="417"/>
    </location>
</feature>
<dbReference type="FunFam" id="2.10.110.10:FF:000105">
    <property type="entry name" value="Similar to LIM domain-containing protein"/>
    <property type="match status" value="1"/>
</dbReference>
<feature type="compositionally biased region" description="Low complexity" evidence="4">
    <location>
        <begin position="203"/>
        <end position="214"/>
    </location>
</feature>
<dbReference type="GO" id="GO:0030695">
    <property type="term" value="F:GTPase regulator activity"/>
    <property type="evidence" value="ECO:0007669"/>
    <property type="project" value="UniProtKB-ARBA"/>
</dbReference>
<dbReference type="GO" id="GO:0046872">
    <property type="term" value="F:metal ion binding"/>
    <property type="evidence" value="ECO:0007669"/>
    <property type="project" value="UniProtKB-KW"/>
</dbReference>
<feature type="domain" description="LIM zinc-binding" evidence="5">
    <location>
        <begin position="654"/>
        <end position="712"/>
    </location>
</feature>
<organism evidence="6 7">
    <name type="scientific">Podospora appendiculata</name>
    <dbReference type="NCBI Taxonomy" id="314037"/>
    <lineage>
        <taxon>Eukaryota</taxon>
        <taxon>Fungi</taxon>
        <taxon>Dikarya</taxon>
        <taxon>Ascomycota</taxon>
        <taxon>Pezizomycotina</taxon>
        <taxon>Sordariomycetes</taxon>
        <taxon>Sordariomycetidae</taxon>
        <taxon>Sordariales</taxon>
        <taxon>Podosporaceae</taxon>
        <taxon>Podospora</taxon>
    </lineage>
</organism>
<feature type="compositionally biased region" description="Low complexity" evidence="4">
    <location>
        <begin position="91"/>
        <end position="100"/>
    </location>
</feature>
<keyword evidence="3" id="KW-0440">LIM domain</keyword>
<feature type="compositionally biased region" description="Polar residues" evidence="4">
    <location>
        <begin position="252"/>
        <end position="263"/>
    </location>
</feature>
<dbReference type="SMART" id="SM00132">
    <property type="entry name" value="LIM"/>
    <property type="match status" value="2"/>
</dbReference>
<protein>
    <recommendedName>
        <fullName evidence="5">LIM zinc-binding domain-containing protein</fullName>
    </recommendedName>
</protein>
<dbReference type="Proteomes" id="UP001270362">
    <property type="component" value="Unassembled WGS sequence"/>
</dbReference>
<evidence type="ECO:0000256" key="3">
    <source>
        <dbReference type="PROSITE-ProRule" id="PRU00125"/>
    </source>
</evidence>
<dbReference type="InterPro" id="IPR001781">
    <property type="entry name" value="Znf_LIM"/>
</dbReference>
<feature type="compositionally biased region" description="Polar residues" evidence="4">
    <location>
        <begin position="511"/>
        <end position="527"/>
    </location>
</feature>
<feature type="compositionally biased region" description="Polar residues" evidence="4">
    <location>
        <begin position="72"/>
        <end position="90"/>
    </location>
</feature>
<feature type="compositionally biased region" description="Low complexity" evidence="4">
    <location>
        <begin position="353"/>
        <end position="365"/>
    </location>
</feature>
<feature type="region of interest" description="Disordered" evidence="4">
    <location>
        <begin position="56"/>
        <end position="585"/>
    </location>
</feature>
<evidence type="ECO:0000256" key="1">
    <source>
        <dbReference type="ARBA" id="ARBA00022723"/>
    </source>
</evidence>
<dbReference type="AlphaFoldDB" id="A0AAE1CAN7"/>
<name>A0AAE1CAN7_9PEZI</name>